<dbReference type="Gene3D" id="3.60.15.10">
    <property type="entry name" value="Ribonuclease Z/Hydroxyacylglutathione hydrolase-like"/>
    <property type="match status" value="1"/>
</dbReference>
<protein>
    <submittedName>
        <fullName evidence="3">Metal-dependent hydrolases of the beta-lactamase superfamily III</fullName>
    </submittedName>
</protein>
<dbReference type="PANTHER" id="PTHR46018:SF4">
    <property type="entry name" value="METALLO-HYDROLASE YHFI-RELATED"/>
    <property type="match status" value="1"/>
</dbReference>
<dbReference type="InterPro" id="IPR001279">
    <property type="entry name" value="Metallo-B-lactamas"/>
</dbReference>
<dbReference type="SMART" id="SM00849">
    <property type="entry name" value="Lactamase_B"/>
    <property type="match status" value="1"/>
</dbReference>
<feature type="compositionally biased region" description="Basic and acidic residues" evidence="1">
    <location>
        <begin position="201"/>
        <end position="221"/>
    </location>
</feature>
<dbReference type="SUPFAM" id="SSF56281">
    <property type="entry name" value="Metallo-hydrolase/oxidoreductase"/>
    <property type="match status" value="1"/>
</dbReference>
<organism evidence="3">
    <name type="scientific">uncultured Solirubrobacteraceae bacterium</name>
    <dbReference type="NCBI Taxonomy" id="1162706"/>
    <lineage>
        <taxon>Bacteria</taxon>
        <taxon>Bacillati</taxon>
        <taxon>Actinomycetota</taxon>
        <taxon>Thermoleophilia</taxon>
        <taxon>Solirubrobacterales</taxon>
        <taxon>Solirubrobacteraceae</taxon>
        <taxon>environmental samples</taxon>
    </lineage>
</organism>
<proteinExistence type="predicted"/>
<dbReference type="GO" id="GO:0042781">
    <property type="term" value="F:3'-tRNA processing endoribonuclease activity"/>
    <property type="evidence" value="ECO:0007669"/>
    <property type="project" value="TreeGrafter"/>
</dbReference>
<dbReference type="PANTHER" id="PTHR46018">
    <property type="entry name" value="ZINC PHOSPHODIESTERASE ELAC PROTEIN 1"/>
    <property type="match status" value="1"/>
</dbReference>
<evidence type="ECO:0000313" key="3">
    <source>
        <dbReference type="EMBL" id="CAA9508353.1"/>
    </source>
</evidence>
<sequence>MRLTVLGKSPSWQDAGGACSGYLVEDGDTVVLLDCGNGVFGKLRRYVDYVDVDAVVISHLHADHFLDLVPFSYGLRYAPRQQPVPVDRWPGTDCPACPKLYAPTGATETFRRVVGAWGPEDLIEGAFDLHEYSASEELEIGSMKVRFNEVPHFAPNTHAVELSSTNGGGRITYGADHRPSEEIIDFARDTDLLLIEATLPRPERQGDRGHLTPQEAGEHGKRANAQRLVLTHMSDELDALWARDCAEKAFEGPVAVAAEGDVYEV</sequence>
<name>A0A6J4SYA7_9ACTN</name>
<evidence type="ECO:0000256" key="1">
    <source>
        <dbReference type="SAM" id="MobiDB-lite"/>
    </source>
</evidence>
<reference evidence="3" key="1">
    <citation type="submission" date="2020-02" db="EMBL/GenBank/DDBJ databases">
        <authorList>
            <person name="Meier V. D."/>
        </authorList>
    </citation>
    <scope>NUCLEOTIDE SEQUENCE</scope>
    <source>
        <strain evidence="3">AVDCRST_MAG85</strain>
    </source>
</reference>
<dbReference type="Pfam" id="PF12706">
    <property type="entry name" value="Lactamase_B_2"/>
    <property type="match status" value="1"/>
</dbReference>
<feature type="domain" description="Metallo-beta-lactamase" evidence="2">
    <location>
        <begin position="18"/>
        <end position="232"/>
    </location>
</feature>
<feature type="region of interest" description="Disordered" evidence="1">
    <location>
        <begin position="198"/>
        <end position="224"/>
    </location>
</feature>
<keyword evidence="3" id="KW-0378">Hydrolase</keyword>
<dbReference type="CDD" id="cd07716">
    <property type="entry name" value="RNaseZ_short-form-like_MBL-fold"/>
    <property type="match status" value="1"/>
</dbReference>
<dbReference type="EMBL" id="CADCVT010000238">
    <property type="protein sequence ID" value="CAA9508353.1"/>
    <property type="molecule type" value="Genomic_DNA"/>
</dbReference>
<accession>A0A6J4SYA7</accession>
<evidence type="ECO:0000259" key="2">
    <source>
        <dbReference type="SMART" id="SM00849"/>
    </source>
</evidence>
<dbReference type="InterPro" id="IPR036866">
    <property type="entry name" value="RibonucZ/Hydroxyglut_hydro"/>
</dbReference>
<gene>
    <name evidence="3" type="ORF">AVDCRST_MAG85-2185</name>
</gene>
<dbReference type="AlphaFoldDB" id="A0A6J4SYA7"/>